<dbReference type="GeneID" id="68869205"/>
<evidence type="ECO:0008006" key="4">
    <source>
        <dbReference type="Google" id="ProtNLM"/>
    </source>
</evidence>
<dbReference type="Proteomes" id="UP000027746">
    <property type="component" value="Unassembled WGS sequence"/>
</dbReference>
<dbReference type="PANTHER" id="PTHR32385:SF23">
    <property type="entry name" value="NUCLEOTIDE-DIPHOSPHO-SUGAR TRANSFERASE"/>
    <property type="match status" value="1"/>
</dbReference>
<accession>A0A073J471</accession>
<dbReference type="GO" id="GO:0016020">
    <property type="term" value="C:membrane"/>
    <property type="evidence" value="ECO:0007669"/>
    <property type="project" value="GOC"/>
</dbReference>
<dbReference type="GO" id="GO:0000030">
    <property type="term" value="F:mannosyltransferase activity"/>
    <property type="evidence" value="ECO:0007669"/>
    <property type="project" value="TreeGrafter"/>
</dbReference>
<dbReference type="Gene3D" id="1.25.40.10">
    <property type="entry name" value="Tetratricopeptide repeat domain"/>
    <property type="match status" value="1"/>
</dbReference>
<keyword evidence="3" id="KW-1185">Reference proteome</keyword>
<dbReference type="InterPro" id="IPR007577">
    <property type="entry name" value="GlycoTrfase_DXD_sugar-bd_CS"/>
</dbReference>
<dbReference type="Gene3D" id="3.90.550.20">
    <property type="match status" value="1"/>
</dbReference>
<evidence type="ECO:0000256" key="1">
    <source>
        <dbReference type="ARBA" id="ARBA00022679"/>
    </source>
</evidence>
<comment type="caution">
    <text evidence="2">The sequence shown here is derived from an EMBL/GenBank/DDBJ whole genome shotgun (WGS) entry which is preliminary data.</text>
</comment>
<dbReference type="InterPro" id="IPR051706">
    <property type="entry name" value="Glycosyltransferase_domain"/>
</dbReference>
<reference evidence="2 3" key="1">
    <citation type="submission" date="2014-01" db="EMBL/GenBank/DDBJ databases">
        <title>Sulfitobacter sp. H3 (MCCC 1A00686) Genome Sequencing.</title>
        <authorList>
            <person name="Lai Q."/>
            <person name="Hong Z."/>
        </authorList>
    </citation>
    <scope>NUCLEOTIDE SEQUENCE [LARGE SCALE GENOMIC DNA]</scope>
    <source>
        <strain evidence="2 3">H3</strain>
    </source>
</reference>
<dbReference type="OrthoDB" id="146908at2"/>
<dbReference type="Pfam" id="PF04488">
    <property type="entry name" value="Gly_transf_sug"/>
    <property type="match status" value="1"/>
</dbReference>
<evidence type="ECO:0000313" key="2">
    <source>
        <dbReference type="EMBL" id="KEJ96481.1"/>
    </source>
</evidence>
<dbReference type="PANTHER" id="PTHR32385">
    <property type="entry name" value="MANNOSYL PHOSPHORYLINOSITOL CERAMIDE SYNTHASE"/>
    <property type="match status" value="1"/>
</dbReference>
<dbReference type="InterPro" id="IPR029044">
    <property type="entry name" value="Nucleotide-diphossugar_trans"/>
</dbReference>
<dbReference type="AlphaFoldDB" id="A0A073J471"/>
<sequence length="572" mass="63084">MDSPTPSPRAVDPDIVLRYCDLALKLDQSDRAQAVLEKATQRLDHWTSPQLLRLMQVAEKNRDFKLAAAAFAQATVRDTVSLPLAIYVVKLAHTAADADLLAKVRRWLEAHLPENEIARFRMQSDLLLDGPDVALARARAARVKRRAPNEAADLVEVLFQAGKRKTVLRYLGFCRRRWPNSFRFLALLTTAYQRFGAPQQALDLLAASADPLSARVLRMRLHILLESNRLDEADTLITQAGDIGAALLNPFQMMRLKLGRGEIEAADALARVVSSGMGRGGGANSKFRATHIGALLNEAQLFLRSNDGLAPDMSEALERVFFHPAKLALDRWQSTVSRDATPSAASDIPRRILQYWDAATIPPEVAAVMQSWQDLPGYTYHRYDKPAAIAFLKDRFDADHVRAFRMANNVAEECDFLRLCLLLADGGIYTDADDMLVGDLDALRTLGRGMVLFREPVIGSIANNLMMARAGHPLLQIAVDMARTSLLARENDNTWAKTGPGLISRATAAYIAQTPADEVPRNLCLLPGYVASTQIQAHVRLPYKATPAYWNSNDGATPPELSKVLHTIAATA</sequence>
<proteinExistence type="predicted"/>
<protein>
    <recommendedName>
        <fullName evidence="4">Glycosyltransferase sugar-binding region containing DXD motif protein</fullName>
    </recommendedName>
</protein>
<gene>
    <name evidence="2" type="ORF">SUH3_14070</name>
</gene>
<dbReference type="InterPro" id="IPR011990">
    <property type="entry name" value="TPR-like_helical_dom_sf"/>
</dbReference>
<name>A0A073J471_9RHOB</name>
<dbReference type="GO" id="GO:0051999">
    <property type="term" value="P:mannosyl-inositol phosphorylceramide biosynthetic process"/>
    <property type="evidence" value="ECO:0007669"/>
    <property type="project" value="TreeGrafter"/>
</dbReference>
<evidence type="ECO:0000313" key="3">
    <source>
        <dbReference type="Proteomes" id="UP000027746"/>
    </source>
</evidence>
<dbReference type="RefSeq" id="WP_037923856.1">
    <property type="nucleotide sequence ID" value="NZ_CP054599.1"/>
</dbReference>
<dbReference type="EMBL" id="JAMD01000003">
    <property type="protein sequence ID" value="KEJ96481.1"/>
    <property type="molecule type" value="Genomic_DNA"/>
</dbReference>
<dbReference type="SUPFAM" id="SSF53448">
    <property type="entry name" value="Nucleotide-diphospho-sugar transferases"/>
    <property type="match status" value="1"/>
</dbReference>
<keyword evidence="1" id="KW-0808">Transferase</keyword>
<organism evidence="2 3">
    <name type="scientific">Pseudosulfitobacter pseudonitzschiae</name>
    <dbReference type="NCBI Taxonomy" id="1402135"/>
    <lineage>
        <taxon>Bacteria</taxon>
        <taxon>Pseudomonadati</taxon>
        <taxon>Pseudomonadota</taxon>
        <taxon>Alphaproteobacteria</taxon>
        <taxon>Rhodobacterales</taxon>
        <taxon>Roseobacteraceae</taxon>
        <taxon>Pseudosulfitobacter</taxon>
    </lineage>
</organism>